<keyword evidence="2" id="KW-1185">Reference proteome</keyword>
<dbReference type="WBParaSite" id="GPUH_0000513201-mRNA-1">
    <property type="protein sequence ID" value="GPUH_0000513201-mRNA-1"/>
    <property type="gene ID" value="GPUH_0000513201"/>
</dbReference>
<evidence type="ECO:0000313" key="2">
    <source>
        <dbReference type="Proteomes" id="UP000271098"/>
    </source>
</evidence>
<reference evidence="1 2" key="2">
    <citation type="submission" date="2018-11" db="EMBL/GenBank/DDBJ databases">
        <authorList>
            <consortium name="Pathogen Informatics"/>
        </authorList>
    </citation>
    <scope>NUCLEOTIDE SEQUENCE [LARGE SCALE GENOMIC DNA]</scope>
</reference>
<organism evidence="3">
    <name type="scientific">Gongylonema pulchrum</name>
    <dbReference type="NCBI Taxonomy" id="637853"/>
    <lineage>
        <taxon>Eukaryota</taxon>
        <taxon>Metazoa</taxon>
        <taxon>Ecdysozoa</taxon>
        <taxon>Nematoda</taxon>
        <taxon>Chromadorea</taxon>
        <taxon>Rhabditida</taxon>
        <taxon>Spirurina</taxon>
        <taxon>Spiruromorpha</taxon>
        <taxon>Spiruroidea</taxon>
        <taxon>Gongylonematidae</taxon>
        <taxon>Gongylonema</taxon>
    </lineage>
</organism>
<dbReference type="EMBL" id="UYRT01010434">
    <property type="protein sequence ID" value="VDK49182.1"/>
    <property type="molecule type" value="Genomic_DNA"/>
</dbReference>
<protein>
    <submittedName>
        <fullName evidence="3">MADF domain-containing protein</fullName>
    </submittedName>
</protein>
<sequence length="107" mass="12739">MTYPEALTVLKPHFAQRICENSTATENLENPEAHKEFCGALEQYQSNYRNASSENILSKIEEKYEKRREILSKVARWYTVLRPEWDYPQIHVTLSNLIFVQHMEHQK</sequence>
<dbReference type="Proteomes" id="UP000271098">
    <property type="component" value="Unassembled WGS sequence"/>
</dbReference>
<proteinExistence type="predicted"/>
<dbReference type="AlphaFoldDB" id="A0A183D8T4"/>
<accession>A0A183D8T4</accession>
<evidence type="ECO:0000313" key="1">
    <source>
        <dbReference type="EMBL" id="VDK49182.1"/>
    </source>
</evidence>
<reference evidence="3" key="1">
    <citation type="submission" date="2016-06" db="UniProtKB">
        <authorList>
            <consortium name="WormBaseParasite"/>
        </authorList>
    </citation>
    <scope>IDENTIFICATION</scope>
</reference>
<name>A0A183D8T4_9BILA</name>
<evidence type="ECO:0000313" key="3">
    <source>
        <dbReference type="WBParaSite" id="GPUH_0000513201-mRNA-1"/>
    </source>
</evidence>
<gene>
    <name evidence="1" type="ORF">GPUH_LOCUS5124</name>
</gene>